<feature type="domain" description="AMP-activated protein kinase glycogen-binding" evidence="4">
    <location>
        <begin position="8"/>
        <end position="85"/>
    </location>
</feature>
<dbReference type="InterPro" id="IPR032640">
    <property type="entry name" value="AMPK1_CBM"/>
</dbReference>
<dbReference type="EMBL" id="CP049011">
    <property type="protein sequence ID" value="QID87616.1"/>
    <property type="molecule type" value="Genomic_DNA"/>
</dbReference>
<sequence>MQSGLLQFTFKWPKGPQSVVLTGAFDEWKGSLPMVKNPSGAFEITLPVQFDDPGDKFYFKFIVDGQWLTNKDYRADGNVEGKNNFITKEDIIQQWGSKTGTLVPESAGLAVSKNTTLTEQEGDKKPAKLRKFKIKRVIKTNKETGERSIFSQKVIELPDSEDEDEDEDEAQQTVKNAKNVDGLSGTTTIIGNTDGGVEEEKAVKPYEEKHPNIGLVKSEETATDHLGKTQSSDSRLYELSAEELEEEEEEEEEEKEVGDSSRTAGTGTETREEKPLNETTIAENPQEAIPVGTATVVKEAPGKLTSESKAETQTLEGQQNPPAITAKTVGIKGTTRTAKPGGAKGVPHKEAPGSSAKKGGFFKKLGQLLK</sequence>
<evidence type="ECO:0000256" key="2">
    <source>
        <dbReference type="ARBA" id="ARBA00038216"/>
    </source>
</evidence>
<dbReference type="InterPro" id="IPR014756">
    <property type="entry name" value="Ig_E-set"/>
</dbReference>
<reference evidence="5 6" key="1">
    <citation type="journal article" date="2019" name="BMC Genomics">
        <title>Chromosome level assembly and comparative genome analysis confirm lager-brewing yeasts originated from a single hybridization.</title>
        <authorList>
            <person name="Salazar A.N."/>
            <person name="Gorter de Vries A.R."/>
            <person name="van den Broek M."/>
            <person name="Brouwers N."/>
            <person name="de la Torre Cortes P."/>
            <person name="Kuijpers N.G.A."/>
            <person name="Daran J.G."/>
            <person name="Abeel T."/>
        </authorList>
    </citation>
    <scope>NUCLEOTIDE SEQUENCE [LARGE SCALE GENOMIC DNA]</scope>
    <source>
        <strain evidence="5 6">CBS 1483</strain>
    </source>
</reference>
<dbReference type="GO" id="GO:0007165">
    <property type="term" value="P:signal transduction"/>
    <property type="evidence" value="ECO:0007669"/>
    <property type="project" value="TreeGrafter"/>
</dbReference>
<dbReference type="GO" id="GO:0005634">
    <property type="term" value="C:nucleus"/>
    <property type="evidence" value="ECO:0007669"/>
    <property type="project" value="TreeGrafter"/>
</dbReference>
<keyword evidence="6" id="KW-1185">Reference proteome</keyword>
<feature type="compositionally biased region" description="Polar residues" evidence="3">
    <location>
        <begin position="305"/>
        <end position="322"/>
    </location>
</feature>
<feature type="compositionally biased region" description="Low complexity" evidence="3">
    <location>
        <begin position="357"/>
        <end position="370"/>
    </location>
</feature>
<protein>
    <submittedName>
        <fullName evidence="5">Multicopy suppressor of defective g-protein</fullName>
    </submittedName>
</protein>
<feature type="compositionally biased region" description="Acidic residues" evidence="3">
    <location>
        <begin position="240"/>
        <end position="256"/>
    </location>
</feature>
<dbReference type="SUPFAM" id="SSF81296">
    <property type="entry name" value="E set domains"/>
    <property type="match status" value="1"/>
</dbReference>
<dbReference type="PANTHER" id="PTHR10343:SF81">
    <property type="entry name" value="CRUCIFORM DNA-RECOGNIZING PROTEIN 1-RELATED"/>
    <property type="match status" value="1"/>
</dbReference>
<dbReference type="GO" id="GO:0005737">
    <property type="term" value="C:cytoplasm"/>
    <property type="evidence" value="ECO:0007669"/>
    <property type="project" value="TreeGrafter"/>
</dbReference>
<dbReference type="InterPro" id="IPR050827">
    <property type="entry name" value="CRP1_MDG1_kinase"/>
</dbReference>
<comment type="similarity">
    <text evidence="2">Belongs to the CRP1/MDG1 family.</text>
</comment>
<keyword evidence="1" id="KW-0597">Phosphoprotein</keyword>
<organism evidence="5 6">
    <name type="scientific">Saccharomyces pastorianus</name>
    <name type="common">Lager yeast</name>
    <name type="synonym">Saccharomyces cerevisiae x Saccharomyces eubayanus</name>
    <dbReference type="NCBI Taxonomy" id="27292"/>
    <lineage>
        <taxon>Eukaryota</taxon>
        <taxon>Fungi</taxon>
        <taxon>Dikarya</taxon>
        <taxon>Ascomycota</taxon>
        <taxon>Saccharomycotina</taxon>
        <taxon>Saccharomycetes</taxon>
        <taxon>Saccharomycetales</taxon>
        <taxon>Saccharomycetaceae</taxon>
        <taxon>Saccharomyces</taxon>
    </lineage>
</organism>
<feature type="compositionally biased region" description="Acidic residues" evidence="3">
    <location>
        <begin position="158"/>
        <end position="170"/>
    </location>
</feature>
<feature type="compositionally biased region" description="Basic and acidic residues" evidence="3">
    <location>
        <begin position="198"/>
        <end position="227"/>
    </location>
</feature>
<dbReference type="Gene3D" id="2.60.40.10">
    <property type="entry name" value="Immunoglobulins"/>
    <property type="match status" value="1"/>
</dbReference>
<proteinExistence type="inferred from homology"/>
<gene>
    <name evidence="5" type="primary">MDG1_2</name>
    <name evidence="5" type="ORF">GRS66_010296</name>
</gene>
<name>A0A6C1EE23_SACPS</name>
<evidence type="ECO:0000259" key="4">
    <source>
        <dbReference type="Pfam" id="PF16561"/>
    </source>
</evidence>
<accession>A0A6C1EE23</accession>
<evidence type="ECO:0000256" key="1">
    <source>
        <dbReference type="ARBA" id="ARBA00022553"/>
    </source>
</evidence>
<dbReference type="Pfam" id="PF16561">
    <property type="entry name" value="AMPK1_CBM"/>
    <property type="match status" value="1"/>
</dbReference>
<dbReference type="GO" id="GO:0031588">
    <property type="term" value="C:nucleotide-activated protein kinase complex"/>
    <property type="evidence" value="ECO:0007669"/>
    <property type="project" value="TreeGrafter"/>
</dbReference>
<dbReference type="AlphaFoldDB" id="A0A6C1EE23"/>
<dbReference type="Proteomes" id="UP000501346">
    <property type="component" value="Chromosome SeXIV"/>
</dbReference>
<dbReference type="InterPro" id="IPR013783">
    <property type="entry name" value="Ig-like_fold"/>
</dbReference>
<dbReference type="OrthoDB" id="5976022at2759"/>
<evidence type="ECO:0000256" key="3">
    <source>
        <dbReference type="SAM" id="MobiDB-lite"/>
    </source>
</evidence>
<feature type="region of interest" description="Disordered" evidence="3">
    <location>
        <begin position="150"/>
        <end position="370"/>
    </location>
</feature>
<evidence type="ECO:0000313" key="6">
    <source>
        <dbReference type="Proteomes" id="UP000501346"/>
    </source>
</evidence>
<dbReference type="PANTHER" id="PTHR10343">
    <property type="entry name" value="5'-AMP-ACTIVATED PROTEIN KINASE , BETA SUBUNIT"/>
    <property type="match status" value="1"/>
</dbReference>
<dbReference type="CDD" id="cd02859">
    <property type="entry name" value="E_set_AMPKbeta_like_N"/>
    <property type="match status" value="1"/>
</dbReference>
<dbReference type="GO" id="GO:0019901">
    <property type="term" value="F:protein kinase binding"/>
    <property type="evidence" value="ECO:0007669"/>
    <property type="project" value="TreeGrafter"/>
</dbReference>
<evidence type="ECO:0000313" key="5">
    <source>
        <dbReference type="EMBL" id="QID87616.1"/>
    </source>
</evidence>